<reference evidence="5 6" key="1">
    <citation type="submission" date="2020-05" db="EMBL/GenBank/DDBJ databases">
        <title>FDA dAtabase for Regulatory Grade micrObial Sequences (FDA-ARGOS): Supporting development and validation of Infectious Disease Dx tests.</title>
        <authorList>
            <person name="Sproer C."/>
            <person name="Gronow S."/>
            <person name="Severitt S."/>
            <person name="Schroder I."/>
            <person name="Tallon L."/>
            <person name="Sadzewicz L."/>
            <person name="Zhao X."/>
            <person name="Vavikolanu K."/>
            <person name="Mehta A."/>
            <person name="Aluvathingal J."/>
            <person name="Nadendla S."/>
            <person name="Myers T."/>
            <person name="Yan Y."/>
            <person name="Sichtig H."/>
        </authorList>
    </citation>
    <scope>NUCLEOTIDE SEQUENCE [LARGE SCALE GENOMIC DNA]</scope>
    <source>
        <strain evidence="5 6">FDAARGOS_787</strain>
    </source>
</reference>
<name>A0A3R9H3V7_ACHDE</name>
<dbReference type="Gene3D" id="3.40.50.360">
    <property type="match status" value="1"/>
</dbReference>
<organism evidence="5 6">
    <name type="scientific">Achromobacter denitrificans</name>
    <name type="common">Alcaligenes denitrificans</name>
    <dbReference type="NCBI Taxonomy" id="32002"/>
    <lineage>
        <taxon>Bacteria</taxon>
        <taxon>Pseudomonadati</taxon>
        <taxon>Pseudomonadota</taxon>
        <taxon>Betaproteobacteria</taxon>
        <taxon>Burkholderiales</taxon>
        <taxon>Alcaligenaceae</taxon>
        <taxon>Achromobacter</taxon>
    </lineage>
</organism>
<dbReference type="OrthoDB" id="9805976at2"/>
<dbReference type="EMBL" id="CP054569">
    <property type="protein sequence ID" value="QKQ48290.1"/>
    <property type="molecule type" value="Genomic_DNA"/>
</dbReference>
<feature type="domain" description="Flavodoxin-like fold" evidence="4">
    <location>
        <begin position="8"/>
        <end position="162"/>
    </location>
</feature>
<dbReference type="InterPro" id="IPR051796">
    <property type="entry name" value="ISF_SsuE-like"/>
</dbReference>
<dbReference type="Pfam" id="PF02525">
    <property type="entry name" value="Flavodoxin_2"/>
    <property type="match status" value="1"/>
</dbReference>
<protein>
    <submittedName>
        <fullName evidence="5">NAD(P)H-dependent oxidoreductase</fullName>
    </submittedName>
</protein>
<dbReference type="AlphaFoldDB" id="A0A3R9H3V7"/>
<dbReference type="RefSeq" id="WP_125284529.1">
    <property type="nucleotide sequence ID" value="NZ_CADIKP010000022.1"/>
</dbReference>
<proteinExistence type="predicted"/>
<evidence type="ECO:0000259" key="4">
    <source>
        <dbReference type="Pfam" id="PF02525"/>
    </source>
</evidence>
<dbReference type="Proteomes" id="UP000509782">
    <property type="component" value="Chromosome"/>
</dbReference>
<evidence type="ECO:0000313" key="5">
    <source>
        <dbReference type="EMBL" id="QKQ48290.1"/>
    </source>
</evidence>
<dbReference type="InterPro" id="IPR003680">
    <property type="entry name" value="Flavodoxin_fold"/>
</dbReference>
<dbReference type="SUPFAM" id="SSF52218">
    <property type="entry name" value="Flavoproteins"/>
    <property type="match status" value="1"/>
</dbReference>
<evidence type="ECO:0000256" key="3">
    <source>
        <dbReference type="SAM" id="MobiDB-lite"/>
    </source>
</evidence>
<feature type="region of interest" description="Disordered" evidence="3">
    <location>
        <begin position="203"/>
        <end position="224"/>
    </location>
</feature>
<accession>A0A3R9H3V7</accession>
<gene>
    <name evidence="5" type="ORF">FOC81_16970</name>
</gene>
<dbReference type="PANTHER" id="PTHR43278">
    <property type="entry name" value="NAD(P)H-DEPENDENT FMN-CONTAINING OXIDOREDUCTASE YWQN-RELATED"/>
    <property type="match status" value="1"/>
</dbReference>
<dbReference type="PANTHER" id="PTHR43278:SF4">
    <property type="entry name" value="NAD(P)H-DEPENDENT FMN-CONTAINING OXIDOREDUCTASE YWQN-RELATED"/>
    <property type="match status" value="1"/>
</dbReference>
<dbReference type="InterPro" id="IPR029039">
    <property type="entry name" value="Flavoprotein-like_sf"/>
</dbReference>
<keyword evidence="1" id="KW-0285">Flavoprotein</keyword>
<evidence type="ECO:0000313" key="6">
    <source>
        <dbReference type="Proteomes" id="UP000509782"/>
    </source>
</evidence>
<sequence length="224" mass="24466">MNSHHPDKRLLILVGSPRRDGNSAALGAAALRGAQAAGLSAAQLFLDDYIQGFLPDLRHAPAPADRYAELFLEHFLPADGVLICTPIYWYGMSAQTKAFFDRSFSHYAGASPEAEQAKARMAGKRLGLAVASEETYPGAALGIVHQVQEYARYTHSDFVGYVHGVGNLRGEVAADPRRPLEAAERLGADFFTLKYSDYRLETPRDRNVWPSPEPALRSTPGVLP</sequence>
<evidence type="ECO:0000256" key="2">
    <source>
        <dbReference type="ARBA" id="ARBA00022643"/>
    </source>
</evidence>
<dbReference type="STRING" id="32002.BVK87_15385"/>
<keyword evidence="2" id="KW-0288">FMN</keyword>
<evidence type="ECO:0000256" key="1">
    <source>
        <dbReference type="ARBA" id="ARBA00022630"/>
    </source>
</evidence>